<protein>
    <submittedName>
        <fullName evidence="1">Uncharacterized protein</fullName>
    </submittedName>
</protein>
<dbReference type="EMBL" id="CM055106">
    <property type="protein sequence ID" value="KAJ7529784.1"/>
    <property type="molecule type" value="Genomic_DNA"/>
</dbReference>
<dbReference type="Proteomes" id="UP001162992">
    <property type="component" value="Chromosome 15"/>
</dbReference>
<comment type="caution">
    <text evidence="1">The sequence shown here is derived from an EMBL/GenBank/DDBJ whole genome shotgun (WGS) entry which is preliminary data.</text>
</comment>
<sequence length="393" mass="40742">MRPLFPAQAVTHFCLCMDERDSSGQSSLTPSMPSGSHPSHFNVLFHRGSHTLQNPSQVGYSGSLEAPAGVHAPAAMRPIPTNPMSGHAFGPDSLTAMITQPMAMGMGRTEPLAKRKRGRPRKYVEGVPGSMALALAPVPGSMSPSKNRGRGRGRGSGKKQQLAALGSAGQGFTPHVIMIAAGEDVASKIMSFSQIGPRAICVLSANGAISNVTLRQPATSGGTVTYEGRFEILSLTGSFLLTEGGGTRSRTGGLSVSLAGQDGRVVGGSVAGLLMAASPVQVIVGSFICESRKSYPRAPDITLESSAGEGMMFAEAMASGVMQPSPKPETYGPNSGSPGSPLHHHQGAASSTITQPQAHHSLGFTQNLGWTVSDHYMPDSRRNTDISMSLPGG</sequence>
<proteinExistence type="predicted"/>
<evidence type="ECO:0000313" key="2">
    <source>
        <dbReference type="Proteomes" id="UP001162992"/>
    </source>
</evidence>
<name>A0ACC2BJ26_DIPCM</name>
<reference evidence="2" key="1">
    <citation type="journal article" date="2024" name="Proc. Natl. Acad. Sci. U.S.A.">
        <title>Extraordinary preservation of gene collinearity over three hundred million years revealed in homosporous lycophytes.</title>
        <authorList>
            <person name="Li C."/>
            <person name="Wickell D."/>
            <person name="Kuo L.Y."/>
            <person name="Chen X."/>
            <person name="Nie B."/>
            <person name="Liao X."/>
            <person name="Peng D."/>
            <person name="Ji J."/>
            <person name="Jenkins J."/>
            <person name="Williams M."/>
            <person name="Shu S."/>
            <person name="Plott C."/>
            <person name="Barry K."/>
            <person name="Rajasekar S."/>
            <person name="Grimwood J."/>
            <person name="Han X."/>
            <person name="Sun S."/>
            <person name="Hou Z."/>
            <person name="He W."/>
            <person name="Dai G."/>
            <person name="Sun C."/>
            <person name="Schmutz J."/>
            <person name="Leebens-Mack J.H."/>
            <person name="Li F.W."/>
            <person name="Wang L."/>
        </authorList>
    </citation>
    <scope>NUCLEOTIDE SEQUENCE [LARGE SCALE GENOMIC DNA]</scope>
    <source>
        <strain evidence="2">cv. PW_Plant_1</strain>
    </source>
</reference>
<gene>
    <name evidence="1" type="ORF">O6H91_15G065300</name>
</gene>
<organism evidence="1 2">
    <name type="scientific">Diphasiastrum complanatum</name>
    <name type="common">Issler's clubmoss</name>
    <name type="synonym">Lycopodium complanatum</name>
    <dbReference type="NCBI Taxonomy" id="34168"/>
    <lineage>
        <taxon>Eukaryota</taxon>
        <taxon>Viridiplantae</taxon>
        <taxon>Streptophyta</taxon>
        <taxon>Embryophyta</taxon>
        <taxon>Tracheophyta</taxon>
        <taxon>Lycopodiopsida</taxon>
        <taxon>Lycopodiales</taxon>
        <taxon>Lycopodiaceae</taxon>
        <taxon>Lycopodioideae</taxon>
        <taxon>Diphasiastrum</taxon>
    </lineage>
</organism>
<keyword evidence="2" id="KW-1185">Reference proteome</keyword>
<accession>A0ACC2BJ26</accession>
<evidence type="ECO:0000313" key="1">
    <source>
        <dbReference type="EMBL" id="KAJ7529784.1"/>
    </source>
</evidence>